<protein>
    <submittedName>
        <fullName evidence="1">Uncharacterized protein</fullName>
    </submittedName>
</protein>
<dbReference type="Proteomes" id="UP000069272">
    <property type="component" value="Chromosome 2L"/>
</dbReference>
<dbReference type="VEuPathDB" id="VectorBase:AALB001054"/>
<sequence>MVVVVVVVVGAATKGDDTVDTALEELSMQRILAQGLQMVVTKQEKMDRKLELHFEMNEHREEVKGNRASQEKAMADLQRTTNCIVDSATKDVEHNMSLLHDQSLLILAQQSACTSHEQFRKKWIQLTATVTTPTPQATTRENTHISNI</sequence>
<dbReference type="EnsemblMetazoa" id="AALB001054-RA">
    <property type="protein sequence ID" value="AALB001054-PA"/>
    <property type="gene ID" value="AALB001054"/>
</dbReference>
<organism evidence="1 2">
    <name type="scientific">Anopheles albimanus</name>
    <name type="common">New world malaria mosquito</name>
    <dbReference type="NCBI Taxonomy" id="7167"/>
    <lineage>
        <taxon>Eukaryota</taxon>
        <taxon>Metazoa</taxon>
        <taxon>Ecdysozoa</taxon>
        <taxon>Arthropoda</taxon>
        <taxon>Hexapoda</taxon>
        <taxon>Insecta</taxon>
        <taxon>Pterygota</taxon>
        <taxon>Neoptera</taxon>
        <taxon>Endopterygota</taxon>
        <taxon>Diptera</taxon>
        <taxon>Nematocera</taxon>
        <taxon>Culicoidea</taxon>
        <taxon>Culicidae</taxon>
        <taxon>Anophelinae</taxon>
        <taxon>Anopheles</taxon>
    </lineage>
</organism>
<accession>A0A182F3L4</accession>
<keyword evidence="2" id="KW-1185">Reference proteome</keyword>
<reference evidence="1 2" key="1">
    <citation type="journal article" date="2017" name="G3 (Bethesda)">
        <title>The Physical Genome Mapping of Anopheles albimanus Corrected Scaffold Misassemblies and Identified Interarm Rearrangements in Genus Anopheles.</title>
        <authorList>
            <person name="Artemov G.N."/>
            <person name="Peery A.N."/>
            <person name="Jiang X."/>
            <person name="Tu Z."/>
            <person name="Stegniy V.N."/>
            <person name="Sharakhova M.V."/>
            <person name="Sharakhov I.V."/>
        </authorList>
    </citation>
    <scope>NUCLEOTIDE SEQUENCE [LARGE SCALE GENOMIC DNA]</scope>
    <source>
        <strain evidence="1 2">ALBI9_A</strain>
    </source>
</reference>
<dbReference type="AlphaFoldDB" id="A0A182F3L4"/>
<name>A0A182F3L4_ANOAL</name>
<proteinExistence type="predicted"/>
<evidence type="ECO:0000313" key="2">
    <source>
        <dbReference type="Proteomes" id="UP000069272"/>
    </source>
</evidence>
<reference evidence="1" key="2">
    <citation type="submission" date="2022-08" db="UniProtKB">
        <authorList>
            <consortium name="EnsemblMetazoa"/>
        </authorList>
    </citation>
    <scope>IDENTIFICATION</scope>
    <source>
        <strain evidence="1">STECLA/ALBI9_A</strain>
    </source>
</reference>
<evidence type="ECO:0000313" key="1">
    <source>
        <dbReference type="EnsemblMetazoa" id="AALB001054-PA"/>
    </source>
</evidence>